<dbReference type="GO" id="GO:1902201">
    <property type="term" value="P:negative regulation of bacterial-type flagellum-dependent cell motility"/>
    <property type="evidence" value="ECO:0007669"/>
    <property type="project" value="TreeGrafter"/>
</dbReference>
<dbReference type="PANTHER" id="PTHR45138">
    <property type="entry name" value="REGULATORY COMPONENTS OF SENSORY TRANSDUCTION SYSTEM"/>
    <property type="match status" value="1"/>
</dbReference>
<dbReference type="GO" id="GO:0005886">
    <property type="term" value="C:plasma membrane"/>
    <property type="evidence" value="ECO:0007669"/>
    <property type="project" value="TreeGrafter"/>
</dbReference>
<dbReference type="GO" id="GO:0052621">
    <property type="term" value="F:diguanylate cyclase activity"/>
    <property type="evidence" value="ECO:0007669"/>
    <property type="project" value="UniProtKB-EC"/>
</dbReference>
<evidence type="ECO:0000313" key="4">
    <source>
        <dbReference type="EMBL" id="RAK17279.1"/>
    </source>
</evidence>
<sequence length="329" mass="36411">MSLPFDTLDALMPMHLQISRDGRLRHAGPTLRKLLNSSVGEGRHFADVIEVYRPKRAETLPMLLELAGRRLQTRLRCGRRVALKGLVMPDGAGGAIVNLSFGIGVVDGVRMHSLTSTDFAVTDLAIDMLYLVEAKSAAMEASRTLNRRLQGAMMVAEQRAFTDALTGLQNRRAMDEALKRLIRGGERFAVLHLDLDFFKQVNDTRGHAAGDRVLQAVARVMIDLTRKNDFVARVGGDEFVIILDGLTDRGRLAELADRLIERIEHPIPVDGDICRISASIGIAFNRPDAMPMETGAQLLERADEALYSAKRHGRAQHAFSDEDVVRELP</sequence>
<dbReference type="CDD" id="cd01949">
    <property type="entry name" value="GGDEF"/>
    <property type="match status" value="1"/>
</dbReference>
<dbReference type="PROSITE" id="PS50887">
    <property type="entry name" value="GGDEF"/>
    <property type="match status" value="1"/>
</dbReference>
<dbReference type="InterPro" id="IPR042463">
    <property type="entry name" value="HNOB_dom_associated_sf"/>
</dbReference>
<reference evidence="4 5" key="1">
    <citation type="submission" date="2018-06" db="EMBL/GenBank/DDBJ databases">
        <title>Genomic Encyclopedia of Archaeal and Bacterial Type Strains, Phase II (KMG-II): from individual species to whole genera.</title>
        <authorList>
            <person name="Goeker M."/>
        </authorList>
    </citation>
    <scope>NUCLEOTIDE SEQUENCE [LARGE SCALE GENOMIC DNA]</scope>
    <source>
        <strain evidence="4 5">DSM 22011</strain>
    </source>
</reference>
<comment type="caution">
    <text evidence="4">The sequence shown here is derived from an EMBL/GenBank/DDBJ whole genome shotgun (WGS) entry which is preliminary data.</text>
</comment>
<dbReference type="Gene3D" id="3.30.70.270">
    <property type="match status" value="1"/>
</dbReference>
<keyword evidence="5" id="KW-1185">Reference proteome</keyword>
<dbReference type="GO" id="GO:0043709">
    <property type="term" value="P:cell adhesion involved in single-species biofilm formation"/>
    <property type="evidence" value="ECO:0007669"/>
    <property type="project" value="TreeGrafter"/>
</dbReference>
<name>A0A327YFP5_9RHOB</name>
<gene>
    <name evidence="4" type="ORF">ATI53_101577</name>
</gene>
<dbReference type="PANTHER" id="PTHR45138:SF9">
    <property type="entry name" value="DIGUANYLATE CYCLASE DGCM-RELATED"/>
    <property type="match status" value="1"/>
</dbReference>
<dbReference type="NCBIfam" id="TIGR00254">
    <property type="entry name" value="GGDEF"/>
    <property type="match status" value="1"/>
</dbReference>
<dbReference type="InterPro" id="IPR043128">
    <property type="entry name" value="Rev_trsase/Diguanyl_cyclase"/>
</dbReference>
<organism evidence="4 5">
    <name type="scientific">Salipiger aestuarii</name>
    <dbReference type="NCBI Taxonomy" id="568098"/>
    <lineage>
        <taxon>Bacteria</taxon>
        <taxon>Pseudomonadati</taxon>
        <taxon>Pseudomonadota</taxon>
        <taxon>Alphaproteobacteria</taxon>
        <taxon>Rhodobacterales</taxon>
        <taxon>Roseobacteraceae</taxon>
        <taxon>Salipiger</taxon>
    </lineage>
</organism>
<dbReference type="FunFam" id="3.30.70.270:FF:000001">
    <property type="entry name" value="Diguanylate cyclase domain protein"/>
    <property type="match status" value="1"/>
</dbReference>
<dbReference type="SUPFAM" id="SSF55073">
    <property type="entry name" value="Nucleotide cyclase"/>
    <property type="match status" value="1"/>
</dbReference>
<dbReference type="AlphaFoldDB" id="A0A327YFP5"/>
<evidence type="ECO:0000313" key="5">
    <source>
        <dbReference type="Proteomes" id="UP000249165"/>
    </source>
</evidence>
<comment type="catalytic activity">
    <reaction evidence="2">
        <text>2 GTP = 3',3'-c-di-GMP + 2 diphosphate</text>
        <dbReference type="Rhea" id="RHEA:24898"/>
        <dbReference type="ChEBI" id="CHEBI:33019"/>
        <dbReference type="ChEBI" id="CHEBI:37565"/>
        <dbReference type="ChEBI" id="CHEBI:58805"/>
        <dbReference type="EC" id="2.7.7.65"/>
    </reaction>
</comment>
<dbReference type="SMART" id="SM00267">
    <property type="entry name" value="GGDEF"/>
    <property type="match status" value="1"/>
</dbReference>
<evidence type="ECO:0000256" key="1">
    <source>
        <dbReference type="ARBA" id="ARBA00012528"/>
    </source>
</evidence>
<protein>
    <recommendedName>
        <fullName evidence="1">diguanylate cyclase</fullName>
        <ecNumber evidence="1">2.7.7.65</ecNumber>
    </recommendedName>
</protein>
<dbReference type="Pfam" id="PF00990">
    <property type="entry name" value="GGDEF"/>
    <property type="match status" value="1"/>
</dbReference>
<dbReference type="Gene3D" id="3.30.450.260">
    <property type="entry name" value="Haem NO binding associated domain"/>
    <property type="match status" value="1"/>
</dbReference>
<evidence type="ECO:0000256" key="2">
    <source>
        <dbReference type="ARBA" id="ARBA00034247"/>
    </source>
</evidence>
<accession>A0A327YFP5</accession>
<dbReference type="InterPro" id="IPR000160">
    <property type="entry name" value="GGDEF_dom"/>
</dbReference>
<proteinExistence type="predicted"/>
<feature type="domain" description="GGDEF" evidence="3">
    <location>
        <begin position="186"/>
        <end position="322"/>
    </location>
</feature>
<evidence type="ECO:0000259" key="3">
    <source>
        <dbReference type="PROSITE" id="PS50887"/>
    </source>
</evidence>
<dbReference type="InterPro" id="IPR050469">
    <property type="entry name" value="Diguanylate_Cyclase"/>
</dbReference>
<dbReference type="EMBL" id="QLMG01000015">
    <property type="protein sequence ID" value="RAK17279.1"/>
    <property type="molecule type" value="Genomic_DNA"/>
</dbReference>
<dbReference type="Proteomes" id="UP000249165">
    <property type="component" value="Unassembled WGS sequence"/>
</dbReference>
<dbReference type="RefSeq" id="WP_009502803.1">
    <property type="nucleotide sequence ID" value="NZ_LIGK01000022.1"/>
</dbReference>
<dbReference type="OrthoDB" id="9812260at2"/>
<dbReference type="InterPro" id="IPR029787">
    <property type="entry name" value="Nucleotide_cyclase"/>
</dbReference>
<dbReference type="EC" id="2.7.7.65" evidence="1"/>